<reference evidence="1 2" key="1">
    <citation type="submission" date="2024-09" db="EMBL/GenBank/DDBJ databases">
        <authorList>
            <person name="Sun Q."/>
            <person name="Mori K."/>
        </authorList>
    </citation>
    <scope>NUCLEOTIDE SEQUENCE [LARGE SCALE GENOMIC DNA]</scope>
    <source>
        <strain evidence="1 2">CECT 8622</strain>
    </source>
</reference>
<organism evidence="1 2">
    <name type="scientific">Mariniflexile ostreae</name>
    <dbReference type="NCBI Taxonomy" id="1520892"/>
    <lineage>
        <taxon>Bacteria</taxon>
        <taxon>Pseudomonadati</taxon>
        <taxon>Bacteroidota</taxon>
        <taxon>Flavobacteriia</taxon>
        <taxon>Flavobacteriales</taxon>
        <taxon>Flavobacteriaceae</taxon>
        <taxon>Mariniflexile</taxon>
    </lineage>
</organism>
<keyword evidence="2" id="KW-1185">Reference proteome</keyword>
<evidence type="ECO:0000313" key="2">
    <source>
        <dbReference type="Proteomes" id="UP001589585"/>
    </source>
</evidence>
<name>A0ABV5FDW0_9FLAO</name>
<sequence length="225" mass="26915">MNRELYIQIIRNECDFLEKEGYLFSKIENNIFYKKESNYGEIRIRFNWIEYGDKFITQGLTVEKRFNEVEEVILKIVEGELGNYYTIYKNPCFEDIQSDLNYTELENNIRFETYNIRDIKLFAKTVKAFYSNTVLKYLKRYESLNALDKELKSLLDSKTIQSIFTSLENTTILRFCIVAFICNNKDILTFFDNIYLPYLKDNSSNELNKTELNGLLYIQSVFRDK</sequence>
<dbReference type="Proteomes" id="UP001589585">
    <property type="component" value="Unassembled WGS sequence"/>
</dbReference>
<evidence type="ECO:0000313" key="1">
    <source>
        <dbReference type="EMBL" id="MFB9057628.1"/>
    </source>
</evidence>
<dbReference type="RefSeq" id="WP_379861870.1">
    <property type="nucleotide sequence ID" value="NZ_JBHMFC010000081.1"/>
</dbReference>
<proteinExistence type="predicted"/>
<evidence type="ECO:0008006" key="3">
    <source>
        <dbReference type="Google" id="ProtNLM"/>
    </source>
</evidence>
<protein>
    <recommendedName>
        <fullName evidence="3">DUF4304 domain-containing protein</fullName>
    </recommendedName>
</protein>
<accession>A0ABV5FDW0</accession>
<gene>
    <name evidence="1" type="ORF">ACFFU9_12840</name>
</gene>
<dbReference type="EMBL" id="JBHMFC010000081">
    <property type="protein sequence ID" value="MFB9057628.1"/>
    <property type="molecule type" value="Genomic_DNA"/>
</dbReference>
<comment type="caution">
    <text evidence="1">The sequence shown here is derived from an EMBL/GenBank/DDBJ whole genome shotgun (WGS) entry which is preliminary data.</text>
</comment>